<dbReference type="PANTHER" id="PTHR42789">
    <property type="entry name" value="D-ISOMER SPECIFIC 2-HYDROXYACID DEHYDROGENASE FAMILY PROTEIN (AFU_ORTHOLOGUE AFUA_6G10090)"/>
    <property type="match status" value="1"/>
</dbReference>
<dbReference type="SUPFAM" id="SSF51735">
    <property type="entry name" value="NAD(P)-binding Rossmann-fold domains"/>
    <property type="match status" value="1"/>
</dbReference>
<name>A0A4Y6PR10_PERCE</name>
<evidence type="ECO:0000259" key="5">
    <source>
        <dbReference type="Pfam" id="PF00389"/>
    </source>
</evidence>
<dbReference type="Proteomes" id="UP000315995">
    <property type="component" value="Chromosome"/>
</dbReference>
<comment type="similarity">
    <text evidence="1 4">Belongs to the D-isomer specific 2-hydroxyacid dehydrogenase family.</text>
</comment>
<reference evidence="7 8" key="1">
    <citation type="submission" date="2019-06" db="EMBL/GenBank/DDBJ databases">
        <title>Persicimonas caeni gen. nov., sp. nov., a predatory bacterium isolated from solar saltern.</title>
        <authorList>
            <person name="Wang S."/>
        </authorList>
    </citation>
    <scope>NUCLEOTIDE SEQUENCE [LARGE SCALE GENOMIC DNA]</scope>
    <source>
        <strain evidence="7 8">YN101</strain>
    </source>
</reference>
<feature type="domain" description="D-isomer specific 2-hydroxyacid dehydrogenase NAD-binding" evidence="6">
    <location>
        <begin position="123"/>
        <end position="313"/>
    </location>
</feature>
<organism evidence="7 8">
    <name type="scientific">Persicimonas caeni</name>
    <dbReference type="NCBI Taxonomy" id="2292766"/>
    <lineage>
        <taxon>Bacteria</taxon>
        <taxon>Deltaproteobacteria</taxon>
        <taxon>Bradymonadales</taxon>
        <taxon>Bradymonadaceae</taxon>
        <taxon>Persicimonas</taxon>
    </lineage>
</organism>
<dbReference type="SUPFAM" id="SSF52283">
    <property type="entry name" value="Formate/glycerate dehydrogenase catalytic domain-like"/>
    <property type="match status" value="1"/>
</dbReference>
<protein>
    <submittedName>
        <fullName evidence="7">3-phosphoglycerate dehydrogenase</fullName>
    </submittedName>
</protein>
<evidence type="ECO:0000313" key="8">
    <source>
        <dbReference type="Proteomes" id="UP000315995"/>
    </source>
</evidence>
<feature type="domain" description="D-isomer specific 2-hydroxyacid dehydrogenase catalytic" evidence="5">
    <location>
        <begin position="18"/>
        <end position="326"/>
    </location>
</feature>
<dbReference type="InterPro" id="IPR050857">
    <property type="entry name" value="D-2-hydroxyacid_DH"/>
</dbReference>
<proteinExistence type="inferred from homology"/>
<dbReference type="GO" id="GO:0051287">
    <property type="term" value="F:NAD binding"/>
    <property type="evidence" value="ECO:0007669"/>
    <property type="project" value="InterPro"/>
</dbReference>
<dbReference type="GO" id="GO:0016616">
    <property type="term" value="F:oxidoreductase activity, acting on the CH-OH group of donors, NAD or NADP as acceptor"/>
    <property type="evidence" value="ECO:0007669"/>
    <property type="project" value="InterPro"/>
</dbReference>
<evidence type="ECO:0000256" key="4">
    <source>
        <dbReference type="RuleBase" id="RU003719"/>
    </source>
</evidence>
<accession>A0A5B8Y2Q0</accession>
<evidence type="ECO:0000256" key="1">
    <source>
        <dbReference type="ARBA" id="ARBA00005854"/>
    </source>
</evidence>
<dbReference type="InterPro" id="IPR036291">
    <property type="entry name" value="NAD(P)-bd_dom_sf"/>
</dbReference>
<dbReference type="AlphaFoldDB" id="A0A4Y6PR10"/>
<keyword evidence="3" id="KW-0520">NAD</keyword>
<keyword evidence="8" id="KW-1185">Reference proteome</keyword>
<dbReference type="Gene3D" id="3.40.50.720">
    <property type="entry name" value="NAD(P)-binding Rossmann-like Domain"/>
    <property type="match status" value="2"/>
</dbReference>
<dbReference type="InterPro" id="IPR006139">
    <property type="entry name" value="D-isomer_2_OHA_DH_cat_dom"/>
</dbReference>
<evidence type="ECO:0000256" key="2">
    <source>
        <dbReference type="ARBA" id="ARBA00023002"/>
    </source>
</evidence>
<evidence type="ECO:0000256" key="3">
    <source>
        <dbReference type="ARBA" id="ARBA00023027"/>
    </source>
</evidence>
<dbReference type="Pfam" id="PF02826">
    <property type="entry name" value="2-Hacid_dh_C"/>
    <property type="match status" value="1"/>
</dbReference>
<keyword evidence="2 4" id="KW-0560">Oxidoreductase</keyword>
<dbReference type="InterPro" id="IPR006140">
    <property type="entry name" value="D-isomer_DH_NAD-bd"/>
</dbReference>
<dbReference type="Pfam" id="PF00389">
    <property type="entry name" value="2-Hacid_dh"/>
    <property type="match status" value="1"/>
</dbReference>
<evidence type="ECO:0000313" key="7">
    <source>
        <dbReference type="EMBL" id="QDG50663.1"/>
    </source>
</evidence>
<dbReference type="EMBL" id="CP041186">
    <property type="protein sequence ID" value="QDG50663.1"/>
    <property type="molecule type" value="Genomic_DNA"/>
</dbReference>
<evidence type="ECO:0000259" key="6">
    <source>
        <dbReference type="Pfam" id="PF02826"/>
    </source>
</evidence>
<dbReference type="PANTHER" id="PTHR42789:SF1">
    <property type="entry name" value="D-ISOMER SPECIFIC 2-HYDROXYACID DEHYDROGENASE FAMILY PROTEIN (AFU_ORTHOLOGUE AFUA_6G10090)"/>
    <property type="match status" value="1"/>
</dbReference>
<dbReference type="OrthoDB" id="9793626at2"/>
<dbReference type="RefSeq" id="WP_141197155.1">
    <property type="nucleotide sequence ID" value="NZ_CP041186.1"/>
</dbReference>
<gene>
    <name evidence="7" type="ORF">FIV42_07935</name>
</gene>
<accession>A0A4Y6PR10</accession>
<sequence>MPKIDGVRYLNSKFKKALILEHPDPSLDDYLRAQGIEPDRRETQDEDEVVEILKEGQHDLLYKRSRFIVNERVLQASENLAAIMLCCIGDDSVDKEACAREGVMVMNDPISNGWSVVEMIFGELITVARRIYDSVHKSNRHEWTKDNKNRYELRGKSLSIIGLGNIGKQVAKMAEAFDMDVYFYDASEVAREVGTTLGWTACDTMTQAFREGDFVTVHVSAEDPRGHSNENMLNYEEHFSQLGANRGENSPRIFLNAARGFLYEPDDLIRAVNEEKIRHAMVDVFPEEPGNKQDPWHNPYAEVERIFNTPHIGAATQEAQPRIAKHKATTTQLFDCYGTVRDTVFSPGHVIGVEAEDPDIILTVVHSDVRGTKKAVDDCIYEAGLSNMQSSHRDFARYGFAYDVNAVDRPLSREQLAQLVKAAREITGDDSAIRAIRMIDVGEGACAE</sequence>